<dbReference type="Proteomes" id="UP001549257">
    <property type="component" value="Unassembled WGS sequence"/>
</dbReference>
<evidence type="ECO:0000256" key="3">
    <source>
        <dbReference type="ARBA" id="ARBA00023163"/>
    </source>
</evidence>
<keyword evidence="2 4" id="KW-0238">DNA-binding</keyword>
<sequence>MGRWEPNTRARLETAALELFLEHGFAETTVPQIAARAELTNRTFFRHFRDKREVLFSAGDDFPERITGIIRGAPKTDDLWELVRYGVDTAARNFFPNRRDYFRLRRAIIHSDPGLRERDLGKQADLAAAIRAGFLDLGYDDQQATMAAQVSAVAMHDAIDRWIDDDSGAPLEHFVRRNLDTIQAMARAAGTSA</sequence>
<gene>
    <name evidence="6" type="ORF">ABIE21_002152</name>
</gene>
<dbReference type="Pfam" id="PF00440">
    <property type="entry name" value="TetR_N"/>
    <property type="match status" value="1"/>
</dbReference>
<dbReference type="InterPro" id="IPR001647">
    <property type="entry name" value="HTH_TetR"/>
</dbReference>
<dbReference type="SUPFAM" id="SSF46689">
    <property type="entry name" value="Homeodomain-like"/>
    <property type="match status" value="1"/>
</dbReference>
<evidence type="ECO:0000259" key="5">
    <source>
        <dbReference type="PROSITE" id="PS50977"/>
    </source>
</evidence>
<feature type="domain" description="HTH tetR-type" evidence="5">
    <location>
        <begin position="6"/>
        <end position="66"/>
    </location>
</feature>
<keyword evidence="3" id="KW-0804">Transcription</keyword>
<dbReference type="Gene3D" id="1.10.357.10">
    <property type="entry name" value="Tetracycline Repressor, domain 2"/>
    <property type="match status" value="1"/>
</dbReference>
<protein>
    <submittedName>
        <fullName evidence="6">AcrR family transcriptional regulator</fullName>
    </submittedName>
</protein>
<comment type="caution">
    <text evidence="6">The sequence shown here is derived from an EMBL/GenBank/DDBJ whole genome shotgun (WGS) entry which is preliminary data.</text>
</comment>
<accession>A0ABV2QQ38</accession>
<evidence type="ECO:0000313" key="6">
    <source>
        <dbReference type="EMBL" id="MET4582642.1"/>
    </source>
</evidence>
<keyword evidence="7" id="KW-1185">Reference proteome</keyword>
<dbReference type="InterPro" id="IPR009057">
    <property type="entry name" value="Homeodomain-like_sf"/>
</dbReference>
<feature type="DNA-binding region" description="H-T-H motif" evidence="4">
    <location>
        <begin position="29"/>
        <end position="48"/>
    </location>
</feature>
<evidence type="ECO:0000313" key="7">
    <source>
        <dbReference type="Proteomes" id="UP001549257"/>
    </source>
</evidence>
<dbReference type="PANTHER" id="PTHR30055">
    <property type="entry name" value="HTH-TYPE TRANSCRIPTIONAL REGULATOR RUTR"/>
    <property type="match status" value="1"/>
</dbReference>
<proteinExistence type="predicted"/>
<name>A0ABV2QQ38_9MICO</name>
<dbReference type="InterPro" id="IPR023772">
    <property type="entry name" value="DNA-bd_HTH_TetR-type_CS"/>
</dbReference>
<dbReference type="PROSITE" id="PS01081">
    <property type="entry name" value="HTH_TETR_1"/>
    <property type="match status" value="1"/>
</dbReference>
<evidence type="ECO:0000256" key="4">
    <source>
        <dbReference type="PROSITE-ProRule" id="PRU00335"/>
    </source>
</evidence>
<evidence type="ECO:0000256" key="2">
    <source>
        <dbReference type="ARBA" id="ARBA00023125"/>
    </source>
</evidence>
<dbReference type="EMBL" id="JBEPSJ010000002">
    <property type="protein sequence ID" value="MET4582642.1"/>
    <property type="molecule type" value="Genomic_DNA"/>
</dbReference>
<dbReference type="PROSITE" id="PS50977">
    <property type="entry name" value="HTH_TETR_2"/>
    <property type="match status" value="1"/>
</dbReference>
<reference evidence="6 7" key="1">
    <citation type="submission" date="2024-06" db="EMBL/GenBank/DDBJ databases">
        <title>Sorghum-associated microbial communities from plants grown in Nebraska, USA.</title>
        <authorList>
            <person name="Schachtman D."/>
        </authorList>
    </citation>
    <scope>NUCLEOTIDE SEQUENCE [LARGE SCALE GENOMIC DNA]</scope>
    <source>
        <strain evidence="6 7">2857</strain>
    </source>
</reference>
<dbReference type="RefSeq" id="WP_354024820.1">
    <property type="nucleotide sequence ID" value="NZ_JBEPSJ010000002.1"/>
</dbReference>
<dbReference type="PRINTS" id="PR00455">
    <property type="entry name" value="HTHTETR"/>
</dbReference>
<organism evidence="6 7">
    <name type="scientific">Conyzicola nivalis</name>
    <dbReference type="NCBI Taxonomy" id="1477021"/>
    <lineage>
        <taxon>Bacteria</taxon>
        <taxon>Bacillati</taxon>
        <taxon>Actinomycetota</taxon>
        <taxon>Actinomycetes</taxon>
        <taxon>Micrococcales</taxon>
        <taxon>Microbacteriaceae</taxon>
        <taxon>Conyzicola</taxon>
    </lineage>
</organism>
<dbReference type="InterPro" id="IPR050109">
    <property type="entry name" value="HTH-type_TetR-like_transc_reg"/>
</dbReference>
<evidence type="ECO:0000256" key="1">
    <source>
        <dbReference type="ARBA" id="ARBA00023015"/>
    </source>
</evidence>
<dbReference type="PANTHER" id="PTHR30055:SF238">
    <property type="entry name" value="MYCOFACTOCIN BIOSYNTHESIS TRANSCRIPTIONAL REGULATOR MFTR-RELATED"/>
    <property type="match status" value="1"/>
</dbReference>
<keyword evidence="1" id="KW-0805">Transcription regulation</keyword>